<comment type="caution">
    <text evidence="14">The sequence shown here is derived from an EMBL/GenBank/DDBJ whole genome shotgun (WGS) entry which is preliminary data.</text>
</comment>
<protein>
    <submittedName>
        <fullName evidence="14">Methyl-accepting chemotaxis protein</fullName>
    </submittedName>
</protein>
<evidence type="ECO:0000256" key="8">
    <source>
        <dbReference type="ARBA" id="ARBA00023224"/>
    </source>
</evidence>
<gene>
    <name evidence="14" type="ORF">ACFPXP_01885</name>
</gene>
<dbReference type="Gene3D" id="1.10.287.950">
    <property type="entry name" value="Methyl-accepting chemotaxis protein"/>
    <property type="match status" value="1"/>
</dbReference>
<keyword evidence="5 11" id="KW-0812">Transmembrane</keyword>
<reference evidence="15" key="1">
    <citation type="journal article" date="2019" name="Int. J. Syst. Evol. Microbiol.">
        <title>The Global Catalogue of Microorganisms (GCM) 10K type strain sequencing project: providing services to taxonomists for standard genome sequencing and annotation.</title>
        <authorList>
            <consortium name="The Broad Institute Genomics Platform"/>
            <consortium name="The Broad Institute Genome Sequencing Center for Infectious Disease"/>
            <person name="Wu L."/>
            <person name="Ma J."/>
        </authorList>
    </citation>
    <scope>NUCLEOTIDE SEQUENCE [LARGE SCALE GENOMIC DNA]</scope>
    <source>
        <strain evidence="15">CCM 8749</strain>
    </source>
</reference>
<dbReference type="Proteomes" id="UP001596250">
    <property type="component" value="Unassembled WGS sequence"/>
</dbReference>
<evidence type="ECO:0000259" key="12">
    <source>
        <dbReference type="PROSITE" id="PS50111"/>
    </source>
</evidence>
<evidence type="ECO:0000256" key="7">
    <source>
        <dbReference type="ARBA" id="ARBA00023136"/>
    </source>
</evidence>
<dbReference type="Pfam" id="PF00672">
    <property type="entry name" value="HAMP"/>
    <property type="match status" value="1"/>
</dbReference>
<keyword evidence="2" id="KW-1003">Cell membrane</keyword>
<keyword evidence="8 10" id="KW-0807">Transducer</keyword>
<dbReference type="PANTHER" id="PTHR32089">
    <property type="entry name" value="METHYL-ACCEPTING CHEMOTAXIS PROTEIN MCPB"/>
    <property type="match status" value="1"/>
</dbReference>
<dbReference type="SUPFAM" id="SSF58104">
    <property type="entry name" value="Methyl-accepting chemotaxis protein (MCP) signaling domain"/>
    <property type="match status" value="1"/>
</dbReference>
<evidence type="ECO:0000256" key="11">
    <source>
        <dbReference type="SAM" id="Phobius"/>
    </source>
</evidence>
<dbReference type="Pfam" id="PF00015">
    <property type="entry name" value="MCPsignal"/>
    <property type="match status" value="1"/>
</dbReference>
<keyword evidence="15" id="KW-1185">Reference proteome</keyword>
<dbReference type="CDD" id="cd12912">
    <property type="entry name" value="PDC2_MCP_like"/>
    <property type="match status" value="1"/>
</dbReference>
<evidence type="ECO:0000256" key="5">
    <source>
        <dbReference type="ARBA" id="ARBA00022692"/>
    </source>
</evidence>
<organism evidence="14 15">
    <name type="scientific">Marinicrinis lubricantis</name>
    <dbReference type="NCBI Taxonomy" id="2086470"/>
    <lineage>
        <taxon>Bacteria</taxon>
        <taxon>Bacillati</taxon>
        <taxon>Bacillota</taxon>
        <taxon>Bacilli</taxon>
        <taxon>Bacillales</taxon>
        <taxon>Paenibacillaceae</taxon>
    </lineage>
</organism>
<proteinExistence type="inferred from homology"/>
<comment type="subcellular location">
    <subcellularLocation>
        <location evidence="1">Cell membrane</location>
        <topology evidence="1">Multi-pass membrane protein</topology>
    </subcellularLocation>
</comment>
<evidence type="ECO:0000256" key="3">
    <source>
        <dbReference type="ARBA" id="ARBA00022481"/>
    </source>
</evidence>
<keyword evidence="7 11" id="KW-0472">Membrane</keyword>
<evidence type="ECO:0000256" key="10">
    <source>
        <dbReference type="PROSITE-ProRule" id="PRU00284"/>
    </source>
</evidence>
<dbReference type="EMBL" id="JBHSQV010000010">
    <property type="protein sequence ID" value="MFC5985222.1"/>
    <property type="molecule type" value="Genomic_DNA"/>
</dbReference>
<evidence type="ECO:0000256" key="4">
    <source>
        <dbReference type="ARBA" id="ARBA00022500"/>
    </source>
</evidence>
<dbReference type="Gene3D" id="6.10.340.10">
    <property type="match status" value="1"/>
</dbReference>
<comment type="similarity">
    <text evidence="9">Belongs to the methyl-accepting chemotaxis (MCP) protein family.</text>
</comment>
<name>A0ABW1IJJ9_9BACL</name>
<evidence type="ECO:0000313" key="14">
    <source>
        <dbReference type="EMBL" id="MFC5985222.1"/>
    </source>
</evidence>
<dbReference type="SMART" id="SM00304">
    <property type="entry name" value="HAMP"/>
    <property type="match status" value="2"/>
</dbReference>
<evidence type="ECO:0000313" key="15">
    <source>
        <dbReference type="Proteomes" id="UP001596250"/>
    </source>
</evidence>
<dbReference type="CDD" id="cd11386">
    <property type="entry name" value="MCP_signal"/>
    <property type="match status" value="1"/>
</dbReference>
<dbReference type="SUPFAM" id="SSF103190">
    <property type="entry name" value="Sensory domain-like"/>
    <property type="match status" value="1"/>
</dbReference>
<evidence type="ECO:0000256" key="9">
    <source>
        <dbReference type="ARBA" id="ARBA00029447"/>
    </source>
</evidence>
<evidence type="ECO:0000259" key="13">
    <source>
        <dbReference type="PROSITE" id="PS50885"/>
    </source>
</evidence>
<dbReference type="InterPro" id="IPR033479">
    <property type="entry name" value="dCache_1"/>
</dbReference>
<dbReference type="Gene3D" id="3.30.450.20">
    <property type="entry name" value="PAS domain"/>
    <property type="match status" value="1"/>
</dbReference>
<feature type="domain" description="Methyl-accepting transducer" evidence="12">
    <location>
        <begin position="386"/>
        <end position="622"/>
    </location>
</feature>
<dbReference type="RefSeq" id="WP_379891845.1">
    <property type="nucleotide sequence ID" value="NZ_CBCSCT010000003.1"/>
</dbReference>
<dbReference type="InterPro" id="IPR003660">
    <property type="entry name" value="HAMP_dom"/>
</dbReference>
<dbReference type="CDD" id="cd18773">
    <property type="entry name" value="PDC1_HK_sensor"/>
    <property type="match status" value="1"/>
</dbReference>
<dbReference type="CDD" id="cd06225">
    <property type="entry name" value="HAMP"/>
    <property type="match status" value="1"/>
</dbReference>
<keyword evidence="6 11" id="KW-1133">Transmembrane helix</keyword>
<dbReference type="InterPro" id="IPR004089">
    <property type="entry name" value="MCPsignal_dom"/>
</dbReference>
<dbReference type="Pfam" id="PF02743">
    <property type="entry name" value="dCache_1"/>
    <property type="match status" value="1"/>
</dbReference>
<accession>A0ABW1IJJ9</accession>
<keyword evidence="4" id="KW-0145">Chemotaxis</keyword>
<dbReference type="PROSITE" id="PS50885">
    <property type="entry name" value="HAMP"/>
    <property type="match status" value="1"/>
</dbReference>
<dbReference type="PROSITE" id="PS50111">
    <property type="entry name" value="CHEMOTAXIS_TRANSDUC_2"/>
    <property type="match status" value="1"/>
</dbReference>
<keyword evidence="3" id="KW-0488">Methylation</keyword>
<feature type="domain" description="HAMP" evidence="13">
    <location>
        <begin position="315"/>
        <end position="367"/>
    </location>
</feature>
<feature type="transmembrane region" description="Helical" evidence="11">
    <location>
        <begin position="20"/>
        <end position="39"/>
    </location>
</feature>
<evidence type="ECO:0000256" key="6">
    <source>
        <dbReference type="ARBA" id="ARBA00022989"/>
    </source>
</evidence>
<sequence>MKKLKNIKWSRHFNIRTRLIIAFVFILIIPTIIISVTSYQTAKNKIEEQMIGAAEENVTLLDELLQNYIQSKVGDVKLISDSISAEEITAEREGSNIGVNSAVSMEIDRYQKIHPEVEAVVIGTDTGLSLLSNRDIKLPPDFDPRTRSWYTEAVAQPGEVIVTSPYVSQGSGNLVVTLAATTADGSGVAAVDILMNEFQTIAGSVKIGNEGYVYILDENRNYVVHPTAEIGTEALKNVQNDNLYLSHSGTFEYIFKDGTPKKMAFVTNELTGWKLAGTFSVSEINDESSTIVDVTMLVLGISFVVGILLIFLIIRSIHRPLKTLVQISKKVSEGDLTQKLQLNSHDELGQLGTSFNGMIESLLQLITEVNDKSEQLAAASQQLAAGAEQSSKTNEQISDMIQQVAEGTESQVGYVEKTSGVIGSLDQSAQQIVEQTQQAADVSVDASQKSEKGRVVIEEVVRQMETMNVIAGELSNEIEQLGKQSREIGEITGVITGIANQTNMLALNASIEAARAGEHGKGFAVVASEVRKLAEQTTGSADQISELIGSIQNRTQKAVESVQMVTSKMREGKDVAYTAGTSFADIQQRIFEVSGQLREVSASSKEMTEEMKNVVTAIDSVIRISEQTSAGMQNVSASTEEQLAASQEITASANSLSKMAEQLQEVISKFKI</sequence>
<evidence type="ECO:0000256" key="1">
    <source>
        <dbReference type="ARBA" id="ARBA00004651"/>
    </source>
</evidence>
<dbReference type="SMART" id="SM00283">
    <property type="entry name" value="MA"/>
    <property type="match status" value="1"/>
</dbReference>
<evidence type="ECO:0000256" key="2">
    <source>
        <dbReference type="ARBA" id="ARBA00022475"/>
    </source>
</evidence>
<dbReference type="InterPro" id="IPR029151">
    <property type="entry name" value="Sensor-like_sf"/>
</dbReference>
<dbReference type="PANTHER" id="PTHR32089:SF114">
    <property type="entry name" value="METHYL-ACCEPTING CHEMOTAXIS PROTEIN MCPB"/>
    <property type="match status" value="1"/>
</dbReference>
<feature type="transmembrane region" description="Helical" evidence="11">
    <location>
        <begin position="294"/>
        <end position="314"/>
    </location>
</feature>